<dbReference type="Proteomes" id="UP000289718">
    <property type="component" value="Unassembled WGS sequence"/>
</dbReference>
<organism evidence="1 2">
    <name type="scientific">Halarcobacter mediterraneus</name>
    <dbReference type="NCBI Taxonomy" id="2023153"/>
    <lineage>
        <taxon>Bacteria</taxon>
        <taxon>Pseudomonadati</taxon>
        <taxon>Campylobacterota</taxon>
        <taxon>Epsilonproteobacteria</taxon>
        <taxon>Campylobacterales</taxon>
        <taxon>Arcobacteraceae</taxon>
        <taxon>Halarcobacter</taxon>
    </lineage>
</organism>
<gene>
    <name evidence="1" type="ORF">CP965_00605</name>
</gene>
<dbReference type="Gene3D" id="3.80.10.10">
    <property type="entry name" value="Ribonuclease Inhibitor"/>
    <property type="match status" value="1"/>
</dbReference>
<evidence type="ECO:0000313" key="1">
    <source>
        <dbReference type="EMBL" id="RXK13982.1"/>
    </source>
</evidence>
<dbReference type="AlphaFoldDB" id="A0A4Q1AZ84"/>
<protein>
    <recommendedName>
        <fullName evidence="3">Internalin</fullName>
    </recommendedName>
</protein>
<comment type="caution">
    <text evidence="1">The sequence shown here is derived from an EMBL/GenBank/DDBJ whole genome shotgun (WGS) entry which is preliminary data.</text>
</comment>
<accession>A0A4Q1AZ84</accession>
<dbReference type="OrthoDB" id="5344916at2"/>
<sequence length="499" mass="56925">MNDVNDVKKWLTKKGVENFTISEDLYITVHGSVNLEGKIDENELPIKFDVIDGYFNISNNNLTSLKGSPKKVVRDFNCSYNQLTSLFGAPNEVGDFDCSNNELKNNLSYGPKEVNGYYNCSNNRLESIEGAPRSITGFFNCSNNVLTTLEGGPKYVEGTFDCSKNRLELLRGGPITVGQDYACYWNQLKNLNDIADEISWNLFTDISLNHISRNFDDEKKMWKYKGEEVIGHIYKPLLALTTKDEVERWLHRNGIKKYNVLPDNSVRVHGDVRLSGKLENLSKLPLRFHEVEGDFDISDNELTTLEGSPKRVGGDFLAFKNELVSLKGGPIEVNKNFIVLRNNITSLEYAPVRVKEDFICSHNPVRSLVGLVEVGGYVFTNVYLEDVKSQEFVYNSVKTYKYKGDSLITYLEKECKVLTKEEKVFERTRKNLQTVIGKMINNDTLKKEMINDTLLNNLTKYNLDDLKEMVLLIKNPPKTQAKKELSESEILSKVFDEEL</sequence>
<name>A0A4Q1AZ84_9BACT</name>
<proteinExistence type="predicted"/>
<reference evidence="1 2" key="1">
    <citation type="submission" date="2017-09" db="EMBL/GenBank/DDBJ databases">
        <title>Genomics of the genus Arcobacter.</title>
        <authorList>
            <person name="Perez-Cataluna A."/>
            <person name="Figueras M.J."/>
            <person name="Salas-Masso N."/>
        </authorList>
    </citation>
    <scope>NUCLEOTIDE SEQUENCE [LARGE SCALE GENOMIC DNA]</scope>
    <source>
        <strain evidence="1 2">F156-34</strain>
    </source>
</reference>
<dbReference type="EMBL" id="NXIE01000001">
    <property type="protein sequence ID" value="RXK13982.1"/>
    <property type="molecule type" value="Genomic_DNA"/>
</dbReference>
<evidence type="ECO:0000313" key="2">
    <source>
        <dbReference type="Proteomes" id="UP000289718"/>
    </source>
</evidence>
<dbReference type="InterPro" id="IPR032675">
    <property type="entry name" value="LRR_dom_sf"/>
</dbReference>
<keyword evidence="2" id="KW-1185">Reference proteome</keyword>
<evidence type="ECO:0008006" key="3">
    <source>
        <dbReference type="Google" id="ProtNLM"/>
    </source>
</evidence>
<dbReference type="RefSeq" id="WP_129060092.1">
    <property type="nucleotide sequence ID" value="NZ_NXIE01000001.1"/>
</dbReference>